<dbReference type="AlphaFoldDB" id="A0A4U1BW44"/>
<dbReference type="OrthoDB" id="9798250at2"/>
<evidence type="ECO:0000313" key="1">
    <source>
        <dbReference type="EMBL" id="TKB96692.1"/>
    </source>
</evidence>
<name>A0A4U1BW44_9SPHI</name>
<sequence>MNYLKLLNTHFKQTCILYFTTGANSSKSFSNQKNKNTAIQKALFKKTLKEIRQTQLNYVVTDGKAKGNDFESRIKSAVEEVFLKGYQNIVIVGDDTPQLSAQNLLFAAKKIADKEVIIGESEDGGAYLIAFNKQQFYQGILENLPWQTNQFYQSLLCNIKSGSLSHQTLPVLQDLDDSLAVHLFINKFTSLKFAQLLKHIYIHQKFAVFISTLIDEKPICYIKDRAPPLAA</sequence>
<keyword evidence="2" id="KW-1185">Reference proteome</keyword>
<reference evidence="1 2" key="1">
    <citation type="submission" date="2019-04" db="EMBL/GenBank/DDBJ databases">
        <title>Pedobacter sp. AR-3-17 sp. nov., isolated from Arctic soil.</title>
        <authorList>
            <person name="Dahal R.H."/>
            <person name="Kim D.-U."/>
        </authorList>
    </citation>
    <scope>NUCLEOTIDE SEQUENCE [LARGE SCALE GENOMIC DNA]</scope>
    <source>
        <strain evidence="1 2">AR-3-17</strain>
    </source>
</reference>
<dbReference type="PANTHER" id="PTHR36529">
    <property type="entry name" value="SLL1095 PROTEIN"/>
    <property type="match status" value="1"/>
</dbReference>
<gene>
    <name evidence="1" type="ORF">FA046_11415</name>
</gene>
<dbReference type="PANTHER" id="PTHR36529:SF1">
    <property type="entry name" value="GLYCOSYLTRANSFERASE"/>
    <property type="match status" value="1"/>
</dbReference>
<protein>
    <submittedName>
        <fullName evidence="1">DUF2064 domain-containing protein</fullName>
    </submittedName>
</protein>
<organism evidence="1 2">
    <name type="scientific">Pedobacter cryophilus</name>
    <dbReference type="NCBI Taxonomy" id="2571271"/>
    <lineage>
        <taxon>Bacteria</taxon>
        <taxon>Pseudomonadati</taxon>
        <taxon>Bacteroidota</taxon>
        <taxon>Sphingobacteriia</taxon>
        <taxon>Sphingobacteriales</taxon>
        <taxon>Sphingobacteriaceae</taxon>
        <taxon>Pedobacter</taxon>
    </lineage>
</organism>
<evidence type="ECO:0000313" key="2">
    <source>
        <dbReference type="Proteomes" id="UP000308181"/>
    </source>
</evidence>
<dbReference type="InterPro" id="IPR029044">
    <property type="entry name" value="Nucleotide-diphossugar_trans"/>
</dbReference>
<dbReference type="InterPro" id="IPR018641">
    <property type="entry name" value="Trfase_1_rSAM/seldom-assoc"/>
</dbReference>
<comment type="caution">
    <text evidence="1">The sequence shown here is derived from an EMBL/GenBank/DDBJ whole genome shotgun (WGS) entry which is preliminary data.</text>
</comment>
<dbReference type="EMBL" id="SWBP01000004">
    <property type="protein sequence ID" value="TKB96692.1"/>
    <property type="molecule type" value="Genomic_DNA"/>
</dbReference>
<dbReference type="SUPFAM" id="SSF53448">
    <property type="entry name" value="Nucleotide-diphospho-sugar transferases"/>
    <property type="match status" value="1"/>
</dbReference>
<dbReference type="Gene3D" id="3.90.550.10">
    <property type="entry name" value="Spore Coat Polysaccharide Biosynthesis Protein SpsA, Chain A"/>
    <property type="match status" value="1"/>
</dbReference>
<accession>A0A4U1BW44</accession>
<dbReference type="Pfam" id="PF09837">
    <property type="entry name" value="DUF2064"/>
    <property type="match status" value="1"/>
</dbReference>
<proteinExistence type="predicted"/>
<dbReference type="Proteomes" id="UP000308181">
    <property type="component" value="Unassembled WGS sequence"/>
</dbReference>